<dbReference type="Gene3D" id="3.30.70.330">
    <property type="match status" value="3"/>
</dbReference>
<dbReference type="Pfam" id="PF00076">
    <property type="entry name" value="RRM_1"/>
    <property type="match status" value="3"/>
</dbReference>
<sequence>MTKNNLMEVTPSGENTKTNLIINYLPQDMTQGGFIRLCQSVGEIDSFKLVKDKDTGINLGYGFVNYCKPEDAATALKTLNGMQISNKTIKVSYARPEAPKSINLFVSGLPSSTNLSDVEKLFHNYGRIIAIRLLLDEKMGEAENSAFVRLEEKSDAERAIKELDGSVPPGGKDPLSVTYPNENAKKLNASIAEYMQGKTPSKSTIFTPYLPSHLQGTGGKTSVVINKGVNRFTPMGNNATSKTFPVGQGHVVYVFGLDEDAGDADLWELFGPFGPVQSAKAVRDPILDKCKGFGFVTMTNYEDAVEAIRTLDGFPRGDRRLQVSFKTKKSTVKNLAT</sequence>
<proteinExistence type="predicted"/>
<dbReference type="InterPro" id="IPR012677">
    <property type="entry name" value="Nucleotide-bd_a/b_plait_sf"/>
</dbReference>
<dbReference type="Proteomes" id="UP000015103">
    <property type="component" value="Unassembled WGS sequence"/>
</dbReference>
<dbReference type="InterPro" id="IPR035979">
    <property type="entry name" value="RBD_domain_sf"/>
</dbReference>
<name>T1I8K4_RHOPR</name>
<reference evidence="4" key="1">
    <citation type="submission" date="2015-05" db="UniProtKB">
        <authorList>
            <consortium name="EnsemblMetazoa"/>
        </authorList>
    </citation>
    <scope>IDENTIFICATION</scope>
</reference>
<evidence type="ECO:0000313" key="5">
    <source>
        <dbReference type="Proteomes" id="UP000015103"/>
    </source>
</evidence>
<evidence type="ECO:0000313" key="4">
    <source>
        <dbReference type="EnsemblMetazoa" id="RPRC012626-PA"/>
    </source>
</evidence>
<dbReference type="AlphaFoldDB" id="T1I8K4"/>
<dbReference type="InParanoid" id="T1I8K4"/>
<dbReference type="InterPro" id="IPR000504">
    <property type="entry name" value="RRM_dom"/>
</dbReference>
<dbReference type="GO" id="GO:0009967">
    <property type="term" value="P:positive regulation of signal transduction"/>
    <property type="evidence" value="ECO:0007669"/>
    <property type="project" value="UniProtKB-ARBA"/>
</dbReference>
<dbReference type="InterPro" id="IPR002343">
    <property type="entry name" value="Hud_Sxl_RNA"/>
</dbReference>
<keyword evidence="1" id="KW-0677">Repeat</keyword>
<feature type="domain" description="RRM" evidence="3">
    <location>
        <begin position="250"/>
        <end position="328"/>
    </location>
</feature>
<dbReference type="FunFam" id="3.30.70.330:FF:000383">
    <property type="entry name" value="Sex lethal, isoform D"/>
    <property type="match status" value="1"/>
</dbReference>
<evidence type="ECO:0000256" key="2">
    <source>
        <dbReference type="ARBA" id="ARBA00022884"/>
    </source>
</evidence>
<dbReference type="PRINTS" id="PR00961">
    <property type="entry name" value="HUDSXLRNA"/>
</dbReference>
<dbReference type="SUPFAM" id="SSF54928">
    <property type="entry name" value="RNA-binding domain, RBD"/>
    <property type="match status" value="2"/>
</dbReference>
<feature type="domain" description="RRM" evidence="3">
    <location>
        <begin position="18"/>
        <end position="96"/>
    </location>
</feature>
<keyword evidence="2" id="KW-0694">RNA-binding</keyword>
<keyword evidence="5" id="KW-1185">Reference proteome</keyword>
<feature type="domain" description="RRM" evidence="3">
    <location>
        <begin position="102"/>
        <end position="182"/>
    </location>
</feature>
<dbReference type="PANTHER" id="PTHR10352">
    <property type="entry name" value="EUKARYOTIC TRANSLATION INITIATION FACTOR 3 SUBUNIT G"/>
    <property type="match status" value="1"/>
</dbReference>
<dbReference type="VEuPathDB" id="VectorBase:RPRC012626"/>
<evidence type="ECO:0000259" key="3">
    <source>
        <dbReference type="PROSITE" id="PS50102"/>
    </source>
</evidence>
<dbReference type="EnsemblMetazoa" id="RPRC012626-RA">
    <property type="protein sequence ID" value="RPRC012626-PA"/>
    <property type="gene ID" value="RPRC012626"/>
</dbReference>
<dbReference type="STRING" id="13249.T1I8K4"/>
<organism evidence="4 5">
    <name type="scientific">Rhodnius prolixus</name>
    <name type="common">Triatomid bug</name>
    <dbReference type="NCBI Taxonomy" id="13249"/>
    <lineage>
        <taxon>Eukaryota</taxon>
        <taxon>Metazoa</taxon>
        <taxon>Ecdysozoa</taxon>
        <taxon>Arthropoda</taxon>
        <taxon>Hexapoda</taxon>
        <taxon>Insecta</taxon>
        <taxon>Pterygota</taxon>
        <taxon>Neoptera</taxon>
        <taxon>Paraneoptera</taxon>
        <taxon>Hemiptera</taxon>
        <taxon>Heteroptera</taxon>
        <taxon>Panheteroptera</taxon>
        <taxon>Cimicomorpha</taxon>
        <taxon>Reduviidae</taxon>
        <taxon>Triatominae</taxon>
        <taxon>Rhodnius</taxon>
    </lineage>
</organism>
<evidence type="ECO:0000256" key="1">
    <source>
        <dbReference type="ARBA" id="ARBA00022737"/>
    </source>
</evidence>
<dbReference type="GO" id="GO:0010629">
    <property type="term" value="P:negative regulation of gene expression"/>
    <property type="evidence" value="ECO:0007669"/>
    <property type="project" value="UniProtKB-ARBA"/>
</dbReference>
<dbReference type="EMBL" id="ACPB03002742">
    <property type="status" value="NOT_ANNOTATED_CDS"/>
    <property type="molecule type" value="Genomic_DNA"/>
</dbReference>
<dbReference type="GO" id="GO:0005737">
    <property type="term" value="C:cytoplasm"/>
    <property type="evidence" value="ECO:0007669"/>
    <property type="project" value="UniProtKB-ARBA"/>
</dbReference>
<accession>T1I8K4</accession>
<dbReference type="OMA" id="SEIESCK"/>
<dbReference type="SMART" id="SM00360">
    <property type="entry name" value="RRM"/>
    <property type="match status" value="3"/>
</dbReference>
<protein>
    <recommendedName>
        <fullName evidence="3">RRM domain-containing protein</fullName>
    </recommendedName>
</protein>
<dbReference type="eggNOG" id="KOG0145">
    <property type="taxonomic scope" value="Eukaryota"/>
</dbReference>
<dbReference type="HOGENOM" id="CLU_026186_2_2_1"/>
<dbReference type="GO" id="GO:0003729">
    <property type="term" value="F:mRNA binding"/>
    <property type="evidence" value="ECO:0007669"/>
    <property type="project" value="UniProtKB-ARBA"/>
</dbReference>
<dbReference type="GO" id="GO:1990904">
    <property type="term" value="C:ribonucleoprotein complex"/>
    <property type="evidence" value="ECO:0007669"/>
    <property type="project" value="InterPro"/>
</dbReference>
<dbReference type="PROSITE" id="PS50102">
    <property type="entry name" value="RRM"/>
    <property type="match status" value="3"/>
</dbReference>